<organism evidence="3 4">
    <name type="scientific">Caballeronia calidae</name>
    <dbReference type="NCBI Taxonomy" id="1777139"/>
    <lineage>
        <taxon>Bacteria</taxon>
        <taxon>Pseudomonadati</taxon>
        <taxon>Pseudomonadota</taxon>
        <taxon>Betaproteobacteria</taxon>
        <taxon>Burkholderiales</taxon>
        <taxon>Burkholderiaceae</taxon>
        <taxon>Caballeronia</taxon>
    </lineage>
</organism>
<comment type="caution">
    <text evidence="3">The sequence shown here is derived from an EMBL/GenBank/DDBJ whole genome shotgun (WGS) entry which is preliminary data.</text>
</comment>
<dbReference type="Proteomes" id="UP000071859">
    <property type="component" value="Unassembled WGS sequence"/>
</dbReference>
<keyword evidence="1" id="KW-0812">Transmembrane</keyword>
<reference evidence="3" key="1">
    <citation type="submission" date="2016-01" db="EMBL/GenBank/DDBJ databases">
        <authorList>
            <person name="Peeters C."/>
        </authorList>
    </citation>
    <scope>NUCLEOTIDE SEQUENCE</scope>
    <source>
        <strain evidence="3">LMG 29321</strain>
    </source>
</reference>
<sequence>MAVPNNAIWRTEASKGLVEPLHSPLLATDSDDRFISYVVASVKLLLGPLPARLLLAAESKKLPYKYLRMEVGVRTKRTVVVLIVSLLTVASVGAYAQGGSDSASTVSGKTATNKAADRALQKRVRAALAKDKNVTVSNITVRARGGDVTLQGSVPTQAEVDHAAEVAKGVSGVNSLKNALTIRTPGQ</sequence>
<evidence type="ECO:0000256" key="1">
    <source>
        <dbReference type="SAM" id="Phobius"/>
    </source>
</evidence>
<keyword evidence="1" id="KW-0472">Membrane</keyword>
<dbReference type="Pfam" id="PF04972">
    <property type="entry name" value="BON"/>
    <property type="match status" value="1"/>
</dbReference>
<dbReference type="AlphaFoldDB" id="A0A158E0Q4"/>
<evidence type="ECO:0000259" key="2">
    <source>
        <dbReference type="PROSITE" id="PS50914"/>
    </source>
</evidence>
<name>A0A158E0Q4_9BURK</name>
<dbReference type="PROSITE" id="PS50914">
    <property type="entry name" value="BON"/>
    <property type="match status" value="1"/>
</dbReference>
<evidence type="ECO:0000313" key="3">
    <source>
        <dbReference type="EMBL" id="SAL00250.1"/>
    </source>
</evidence>
<feature type="transmembrane region" description="Helical" evidence="1">
    <location>
        <begin position="34"/>
        <end position="57"/>
    </location>
</feature>
<keyword evidence="4" id="KW-1185">Reference proteome</keyword>
<gene>
    <name evidence="3" type="ORF">AWB78_05914</name>
</gene>
<feature type="transmembrane region" description="Helical" evidence="1">
    <location>
        <begin position="78"/>
        <end position="96"/>
    </location>
</feature>
<keyword evidence="1" id="KW-1133">Transmembrane helix</keyword>
<accession>A0A158E0Q4</accession>
<protein>
    <submittedName>
        <fullName evidence="3">Transport-associated protein</fullName>
    </submittedName>
</protein>
<dbReference type="EMBL" id="FCOX02000041">
    <property type="protein sequence ID" value="SAL00250.1"/>
    <property type="molecule type" value="Genomic_DNA"/>
</dbReference>
<dbReference type="PANTHER" id="PTHR34606">
    <property type="entry name" value="BON DOMAIN-CONTAINING PROTEIN"/>
    <property type="match status" value="1"/>
</dbReference>
<proteinExistence type="predicted"/>
<feature type="domain" description="BON" evidence="2">
    <location>
        <begin position="116"/>
        <end position="184"/>
    </location>
</feature>
<dbReference type="InterPro" id="IPR051686">
    <property type="entry name" value="Lipoprotein_DolP"/>
</dbReference>
<dbReference type="InterPro" id="IPR007055">
    <property type="entry name" value="BON_dom"/>
</dbReference>
<dbReference type="Gene3D" id="3.30.1340.30">
    <property type="match status" value="1"/>
</dbReference>
<evidence type="ECO:0000313" key="4">
    <source>
        <dbReference type="Proteomes" id="UP000071859"/>
    </source>
</evidence>
<dbReference type="PANTHER" id="PTHR34606:SF15">
    <property type="entry name" value="BON DOMAIN-CONTAINING PROTEIN"/>
    <property type="match status" value="1"/>
</dbReference>